<dbReference type="CDD" id="cd12087">
    <property type="entry name" value="TM_EGFR-like"/>
    <property type="match status" value="1"/>
</dbReference>
<reference evidence="6 7" key="1">
    <citation type="journal article" date="2017" name="Nat. Ecol. Evol.">
        <title>Scallop genome provides insights into evolution of bilaterian karyotype and development.</title>
        <authorList>
            <person name="Wang S."/>
            <person name="Zhang J."/>
            <person name="Jiao W."/>
            <person name="Li J."/>
            <person name="Xun X."/>
            <person name="Sun Y."/>
            <person name="Guo X."/>
            <person name="Huan P."/>
            <person name="Dong B."/>
            <person name="Zhang L."/>
            <person name="Hu X."/>
            <person name="Sun X."/>
            <person name="Wang J."/>
            <person name="Zhao C."/>
            <person name="Wang Y."/>
            <person name="Wang D."/>
            <person name="Huang X."/>
            <person name="Wang R."/>
            <person name="Lv J."/>
            <person name="Li Y."/>
            <person name="Zhang Z."/>
            <person name="Liu B."/>
            <person name="Lu W."/>
            <person name="Hui Y."/>
            <person name="Liang J."/>
            <person name="Zhou Z."/>
            <person name="Hou R."/>
            <person name="Li X."/>
            <person name="Liu Y."/>
            <person name="Li H."/>
            <person name="Ning X."/>
            <person name="Lin Y."/>
            <person name="Zhao L."/>
            <person name="Xing Q."/>
            <person name="Dou J."/>
            <person name="Li Y."/>
            <person name="Mao J."/>
            <person name="Guo H."/>
            <person name="Dou H."/>
            <person name="Li T."/>
            <person name="Mu C."/>
            <person name="Jiang W."/>
            <person name="Fu Q."/>
            <person name="Fu X."/>
            <person name="Miao Y."/>
            <person name="Liu J."/>
            <person name="Yu Q."/>
            <person name="Li R."/>
            <person name="Liao H."/>
            <person name="Li X."/>
            <person name="Kong Y."/>
            <person name="Jiang Z."/>
            <person name="Chourrout D."/>
            <person name="Li R."/>
            <person name="Bao Z."/>
        </authorList>
    </citation>
    <scope>NUCLEOTIDE SEQUENCE [LARGE SCALE GENOMIC DNA]</scope>
    <source>
        <strain evidence="6 7">PY_sf001</strain>
    </source>
</reference>
<keyword evidence="3" id="KW-0812">Transmembrane</keyword>
<sequence>MANVSDKLASMACPLGVLYVILAFAAAQTPSPPQQVTPATVLVNKGVVVSLFPYPFPGHVELFEGIDPKDMTGATPSTQHPFLQENILITQLVPDPSSNAMYYIDVHTNSIYRWDNVTTTLNDQTVSTINQTTKVFEGLSRAICKLDLDYLTQNIYWSDPLLHWIAMKPANSLDPADTKILITDDVEYVAALALDAESKFLFWVSSAYEDGKMERSNLYGGERRVILSTSFGFVDDMTLDMNEKQLYWVDSYRMTVETATYDGTGRRVIRRLVGTEFTSIAVIEGNICLINYDSYEMQCMFKTSGDRYAYHSFYPSNPYAVGFFNPAVQKTPLENPCATKTCNHICVNTALQPKCLCGDGYTLDPDGMTCSQTTPLYENAVVMTNSTHICMIQVSSLSSSATYKPIRCEVTNVTKDTTHIQSHVAKNLLYYTAKSKDPASSNKTQLVQFDLSSQRHWVVVADMEEPDDMAFDWVGEKMFTCHSKLKLIKAWDVVTGRSSIIYSGNDVKKVSELAIDPHRANLFWIADTIDGLGIYVGTFTGDRPVKLIGSGTLTNPSGISYEYLDDSVCFIDSGRFASITVNGTITNHRISVGSATKSLIYKNYAVWNAGPATLKMSLFSLDASVFTTITTMGTIHSIALFSKETQKAYLDPCKISNGGCDDLCFRRNTTVYCQCDFGRTLKPDGKACSATPLTTNFMLVADLSHDRIIQVSLDGNTLVSLPINNLMTPAMVRYGHHDDLLYWCEVGSKDIKRGTLDGTRVERLITIGGGLLYWADAYTDQDKIEFIDLEGTTSSRGVLLRDMTSDMVDLTVSAGFLYYVGYNKHRITKVDINTKQPVQYMTSQPEFGVLDSVDIVPTENTQPVNALCGSNKGMCSHYCFSTPSGKKCGCPDGMYLDQNTQLTCTTAPPTCPMQIPNGLLNPGCSARIGTSCGYSCTTVNYAKNPSITILNCTSSLFWNFPTDSLCIEKVCPTNMKLGQLVDCMGKANDACSWTCPSPLVKLQSIDVVTCLSNGKWSTNLDNLCLPRVKCNSVIPNGAFKGCSYQAGTSCEVVCNAGYSPLVDFVNCLPDGIWDKKSNNICGLTKVVEPEKLTQASSNAGLTAAVGVVVTLLVILIALAVAFYFFRRRIFSPDKQNVQGRYRSSPNVYFNASDNRGAAATSPAEGYSNPSLHAGNGEAMPNTNPLKLDQINLADDNTKQNLQNEGHYDSIREGRPVAGAAGPHEAVNPLYTTMQPQEEMAYKNAESVPEKPGYHRFN</sequence>
<dbReference type="PANTHER" id="PTHR46513">
    <property type="entry name" value="VITELLOGENIN RECEPTOR-LIKE PROTEIN-RELATED-RELATED"/>
    <property type="match status" value="1"/>
</dbReference>
<protein>
    <submittedName>
        <fullName evidence="6">Low-density lipoprotein receptor-related protein 6</fullName>
    </submittedName>
</protein>
<keyword evidence="6" id="KW-0449">Lipoprotein</keyword>
<keyword evidence="6" id="KW-0675">Receptor</keyword>
<dbReference type="CDD" id="cd00033">
    <property type="entry name" value="CCP"/>
    <property type="match status" value="1"/>
</dbReference>
<gene>
    <name evidence="6" type="ORF">KP79_PYT04223</name>
</gene>
<comment type="caution">
    <text evidence="6">The sequence shown here is derived from an EMBL/GenBank/DDBJ whole genome shotgun (WGS) entry which is preliminary data.</text>
</comment>
<dbReference type="InterPro" id="IPR000742">
    <property type="entry name" value="EGF"/>
</dbReference>
<feature type="signal peptide" evidence="4">
    <location>
        <begin position="1"/>
        <end position="27"/>
    </location>
</feature>
<evidence type="ECO:0000256" key="2">
    <source>
        <dbReference type="SAM" id="MobiDB-lite"/>
    </source>
</evidence>
<accession>A0A210Q4N9</accession>
<feature type="transmembrane region" description="Helical" evidence="3">
    <location>
        <begin position="1101"/>
        <end position="1125"/>
    </location>
</feature>
<feature type="domain" description="EGF-like" evidence="5">
    <location>
        <begin position="867"/>
        <end position="905"/>
    </location>
</feature>
<dbReference type="SUPFAM" id="SSF57196">
    <property type="entry name" value="EGF/Laminin"/>
    <property type="match status" value="2"/>
</dbReference>
<dbReference type="InterPro" id="IPR011042">
    <property type="entry name" value="6-blade_b-propeller_TolB-like"/>
</dbReference>
<dbReference type="Proteomes" id="UP000242188">
    <property type="component" value="Unassembled WGS sequence"/>
</dbReference>
<name>A0A210Q4N9_MIZYE</name>
<evidence type="ECO:0000256" key="1">
    <source>
        <dbReference type="ARBA" id="ARBA00023157"/>
    </source>
</evidence>
<dbReference type="AlphaFoldDB" id="A0A210Q4N9"/>
<dbReference type="InterPro" id="IPR050778">
    <property type="entry name" value="Cueball_EGF_LRP_Nidogen"/>
</dbReference>
<dbReference type="GO" id="GO:0017147">
    <property type="term" value="F:Wnt-protein binding"/>
    <property type="evidence" value="ECO:0007669"/>
    <property type="project" value="TreeGrafter"/>
</dbReference>
<evidence type="ECO:0000256" key="4">
    <source>
        <dbReference type="SAM" id="SignalP"/>
    </source>
</evidence>
<dbReference type="PANTHER" id="PTHR46513:SF13">
    <property type="entry name" value="EGF-LIKE DOMAIN-CONTAINING PROTEIN"/>
    <property type="match status" value="1"/>
</dbReference>
<evidence type="ECO:0000313" key="7">
    <source>
        <dbReference type="Proteomes" id="UP000242188"/>
    </source>
</evidence>
<dbReference type="GO" id="GO:0060070">
    <property type="term" value="P:canonical Wnt signaling pathway"/>
    <property type="evidence" value="ECO:0007669"/>
    <property type="project" value="TreeGrafter"/>
</dbReference>
<proteinExistence type="predicted"/>
<dbReference type="GO" id="GO:0042813">
    <property type="term" value="F:Wnt receptor activity"/>
    <property type="evidence" value="ECO:0007669"/>
    <property type="project" value="TreeGrafter"/>
</dbReference>
<keyword evidence="7" id="KW-1185">Reference proteome</keyword>
<dbReference type="InterPro" id="IPR000436">
    <property type="entry name" value="Sushi_SCR_CCP_dom"/>
</dbReference>
<dbReference type="Gene3D" id="2.120.10.30">
    <property type="entry name" value="TolB, C-terminal domain"/>
    <property type="match status" value="4"/>
</dbReference>
<feature type="domain" description="EGF-like" evidence="5">
    <location>
        <begin position="652"/>
        <end position="689"/>
    </location>
</feature>
<keyword evidence="1" id="KW-1015">Disulfide bond</keyword>
<dbReference type="SUPFAM" id="SSF63825">
    <property type="entry name" value="YWTD domain"/>
    <property type="match status" value="3"/>
</dbReference>
<dbReference type="SMART" id="SM00181">
    <property type="entry name" value="EGF"/>
    <property type="match status" value="3"/>
</dbReference>
<organism evidence="6 7">
    <name type="scientific">Mizuhopecten yessoensis</name>
    <name type="common">Japanese scallop</name>
    <name type="synonym">Patinopecten yessoensis</name>
    <dbReference type="NCBI Taxonomy" id="6573"/>
    <lineage>
        <taxon>Eukaryota</taxon>
        <taxon>Metazoa</taxon>
        <taxon>Spiralia</taxon>
        <taxon>Lophotrochozoa</taxon>
        <taxon>Mollusca</taxon>
        <taxon>Bivalvia</taxon>
        <taxon>Autobranchia</taxon>
        <taxon>Pteriomorphia</taxon>
        <taxon>Pectinida</taxon>
        <taxon>Pectinoidea</taxon>
        <taxon>Pectinidae</taxon>
        <taxon>Mizuhopecten</taxon>
    </lineage>
</organism>
<evidence type="ECO:0000259" key="5">
    <source>
        <dbReference type="SMART" id="SM00181"/>
    </source>
</evidence>
<dbReference type="InterPro" id="IPR000033">
    <property type="entry name" value="LDLR_classB_rpt"/>
</dbReference>
<evidence type="ECO:0000256" key="3">
    <source>
        <dbReference type="SAM" id="Phobius"/>
    </source>
</evidence>
<dbReference type="GO" id="GO:0005886">
    <property type="term" value="C:plasma membrane"/>
    <property type="evidence" value="ECO:0007669"/>
    <property type="project" value="TreeGrafter"/>
</dbReference>
<keyword evidence="4" id="KW-0732">Signal</keyword>
<keyword evidence="3" id="KW-1133">Transmembrane helix</keyword>
<feature type="domain" description="EGF-like" evidence="5">
    <location>
        <begin position="336"/>
        <end position="371"/>
    </location>
</feature>
<feature type="chain" id="PRO_5013143435" evidence="4">
    <location>
        <begin position="28"/>
        <end position="1257"/>
    </location>
</feature>
<dbReference type="OrthoDB" id="10046193at2759"/>
<feature type="region of interest" description="Disordered" evidence="2">
    <location>
        <begin position="1153"/>
        <end position="1183"/>
    </location>
</feature>
<dbReference type="STRING" id="6573.A0A210Q4N9"/>
<keyword evidence="3" id="KW-0472">Membrane</keyword>
<dbReference type="EMBL" id="NEDP02005024">
    <property type="protein sequence ID" value="OWF43703.1"/>
    <property type="molecule type" value="Genomic_DNA"/>
</dbReference>
<dbReference type="SMART" id="SM00135">
    <property type="entry name" value="LY"/>
    <property type="match status" value="8"/>
</dbReference>
<evidence type="ECO:0000313" key="6">
    <source>
        <dbReference type="EMBL" id="OWF43703.1"/>
    </source>
</evidence>